<dbReference type="Pfam" id="PF11093">
    <property type="entry name" value="Mitochondr_Som1"/>
    <property type="match status" value="1"/>
</dbReference>
<keyword evidence="3" id="KW-1185">Reference proteome</keyword>
<proteinExistence type="predicted"/>
<reference evidence="2" key="2">
    <citation type="submission" date="2023-06" db="EMBL/GenBank/DDBJ databases">
        <authorList>
            <consortium name="Lawrence Berkeley National Laboratory"/>
            <person name="Haridas S."/>
            <person name="Hensen N."/>
            <person name="Bonometti L."/>
            <person name="Westerberg I."/>
            <person name="Brannstrom I.O."/>
            <person name="Guillou S."/>
            <person name="Cros-Aarteil S."/>
            <person name="Calhoun S."/>
            <person name="Kuo A."/>
            <person name="Mondo S."/>
            <person name="Pangilinan J."/>
            <person name="Riley R."/>
            <person name="Labutti K."/>
            <person name="Andreopoulos B."/>
            <person name="Lipzen A."/>
            <person name="Chen C."/>
            <person name="Yanf M."/>
            <person name="Daum C."/>
            <person name="Ng V."/>
            <person name="Clum A."/>
            <person name="Steindorff A."/>
            <person name="Ohm R."/>
            <person name="Martin F."/>
            <person name="Silar P."/>
            <person name="Natvig D."/>
            <person name="Lalanne C."/>
            <person name="Gautier V."/>
            <person name="Ament-Velasquez S.L."/>
            <person name="Kruys A."/>
            <person name="Hutchinson M.I."/>
            <person name="Powell A.J."/>
            <person name="Barry K."/>
            <person name="Miller A.N."/>
            <person name="Grigoriev I.V."/>
            <person name="Debuchy R."/>
            <person name="Gladieux P."/>
            <person name="Thoren M.H."/>
            <person name="Johannesson H."/>
        </authorList>
    </citation>
    <scope>NUCLEOTIDE SEQUENCE</scope>
    <source>
        <strain evidence="2">CBS 118394</strain>
    </source>
</reference>
<evidence type="ECO:0000313" key="3">
    <source>
        <dbReference type="Proteomes" id="UP001283341"/>
    </source>
</evidence>
<evidence type="ECO:0000313" key="2">
    <source>
        <dbReference type="EMBL" id="KAK3317010.1"/>
    </source>
</evidence>
<name>A0AAE0I1Z4_9PEZI</name>
<protein>
    <submittedName>
        <fullName evidence="2">Uncharacterized protein</fullName>
    </submittedName>
</protein>
<evidence type="ECO:0000256" key="1">
    <source>
        <dbReference type="SAM" id="MobiDB-lite"/>
    </source>
</evidence>
<accession>A0AAE0I1Z4</accession>
<dbReference type="EMBL" id="JAUEDM010000005">
    <property type="protein sequence ID" value="KAK3317010.1"/>
    <property type="molecule type" value="Genomic_DNA"/>
</dbReference>
<feature type="region of interest" description="Disordered" evidence="1">
    <location>
        <begin position="92"/>
        <end position="125"/>
    </location>
</feature>
<comment type="caution">
    <text evidence="2">The sequence shown here is derived from an EMBL/GenBank/DDBJ whole genome shotgun (WGS) entry which is preliminary data.</text>
</comment>
<gene>
    <name evidence="2" type="ORF">B0H66DRAFT_310261</name>
</gene>
<sequence length="125" mass="13714">MAPTCVTFPAKDVHLHVQVGPDGRVRKTEGGLLIDLADCELFGLVQYECSIDHPEIRDSKVRCWPVQRWFRRCQDRKGKFTVETTAWEGTAAASAGNTTTTTTTLAAAGSQSDDQKSKQSNSKSI</sequence>
<dbReference type="InterPro" id="IPR024645">
    <property type="entry name" value="Mitochondr_Som1"/>
</dbReference>
<reference evidence="2" key="1">
    <citation type="journal article" date="2023" name="Mol. Phylogenet. Evol.">
        <title>Genome-scale phylogeny and comparative genomics of the fungal order Sordariales.</title>
        <authorList>
            <person name="Hensen N."/>
            <person name="Bonometti L."/>
            <person name="Westerberg I."/>
            <person name="Brannstrom I.O."/>
            <person name="Guillou S."/>
            <person name="Cros-Aarteil S."/>
            <person name="Calhoun S."/>
            <person name="Haridas S."/>
            <person name="Kuo A."/>
            <person name="Mondo S."/>
            <person name="Pangilinan J."/>
            <person name="Riley R."/>
            <person name="LaButti K."/>
            <person name="Andreopoulos B."/>
            <person name="Lipzen A."/>
            <person name="Chen C."/>
            <person name="Yan M."/>
            <person name="Daum C."/>
            <person name="Ng V."/>
            <person name="Clum A."/>
            <person name="Steindorff A."/>
            <person name="Ohm R.A."/>
            <person name="Martin F."/>
            <person name="Silar P."/>
            <person name="Natvig D.O."/>
            <person name="Lalanne C."/>
            <person name="Gautier V."/>
            <person name="Ament-Velasquez S.L."/>
            <person name="Kruys A."/>
            <person name="Hutchinson M.I."/>
            <person name="Powell A.J."/>
            <person name="Barry K."/>
            <person name="Miller A.N."/>
            <person name="Grigoriev I.V."/>
            <person name="Debuchy R."/>
            <person name="Gladieux P."/>
            <person name="Hiltunen Thoren M."/>
            <person name="Johannesson H."/>
        </authorList>
    </citation>
    <scope>NUCLEOTIDE SEQUENCE</scope>
    <source>
        <strain evidence="2">CBS 118394</strain>
    </source>
</reference>
<dbReference type="GO" id="GO:0042720">
    <property type="term" value="C:mitochondrial inner membrane peptidase complex"/>
    <property type="evidence" value="ECO:0007669"/>
    <property type="project" value="InterPro"/>
</dbReference>
<dbReference type="AlphaFoldDB" id="A0AAE0I1Z4"/>
<organism evidence="2 3">
    <name type="scientific">Apodospora peruviana</name>
    <dbReference type="NCBI Taxonomy" id="516989"/>
    <lineage>
        <taxon>Eukaryota</taxon>
        <taxon>Fungi</taxon>
        <taxon>Dikarya</taxon>
        <taxon>Ascomycota</taxon>
        <taxon>Pezizomycotina</taxon>
        <taxon>Sordariomycetes</taxon>
        <taxon>Sordariomycetidae</taxon>
        <taxon>Sordariales</taxon>
        <taxon>Lasiosphaeriaceae</taxon>
        <taxon>Apodospora</taxon>
    </lineage>
</organism>
<dbReference type="Proteomes" id="UP001283341">
    <property type="component" value="Unassembled WGS sequence"/>
</dbReference>